<evidence type="ECO:0000256" key="10">
    <source>
        <dbReference type="SAM" id="SignalP"/>
    </source>
</evidence>
<dbReference type="Pfam" id="PF07714">
    <property type="entry name" value="PK_Tyr_Ser-Thr"/>
    <property type="match status" value="1"/>
</dbReference>
<dbReference type="SUPFAM" id="SSF56112">
    <property type="entry name" value="Protein kinase-like (PK-like)"/>
    <property type="match status" value="1"/>
</dbReference>
<dbReference type="InterPro" id="IPR001245">
    <property type="entry name" value="Ser-Thr/Tyr_kinase_cat_dom"/>
</dbReference>
<evidence type="ECO:0000256" key="8">
    <source>
        <dbReference type="ARBA" id="ARBA00048679"/>
    </source>
</evidence>
<evidence type="ECO:0000256" key="3">
    <source>
        <dbReference type="ARBA" id="ARBA00022679"/>
    </source>
</evidence>
<dbReference type="GO" id="GO:0004674">
    <property type="term" value="F:protein serine/threonine kinase activity"/>
    <property type="evidence" value="ECO:0007669"/>
    <property type="project" value="UniProtKB-KW"/>
</dbReference>
<name>A0AAN8ID14_TRICO</name>
<keyword evidence="6" id="KW-0067">ATP-binding</keyword>
<evidence type="ECO:0000256" key="2">
    <source>
        <dbReference type="ARBA" id="ARBA00022527"/>
    </source>
</evidence>
<keyword evidence="4" id="KW-0547">Nucleotide-binding</keyword>
<comment type="catalytic activity">
    <reaction evidence="7">
        <text>L-threonyl-[protein] + ATP = O-phospho-L-threonyl-[protein] + ADP + H(+)</text>
        <dbReference type="Rhea" id="RHEA:46608"/>
        <dbReference type="Rhea" id="RHEA-COMP:11060"/>
        <dbReference type="Rhea" id="RHEA-COMP:11605"/>
        <dbReference type="ChEBI" id="CHEBI:15378"/>
        <dbReference type="ChEBI" id="CHEBI:30013"/>
        <dbReference type="ChEBI" id="CHEBI:30616"/>
        <dbReference type="ChEBI" id="CHEBI:61977"/>
        <dbReference type="ChEBI" id="CHEBI:456216"/>
        <dbReference type="EC" id="2.7.11.1"/>
    </reaction>
</comment>
<dbReference type="EC" id="2.7.11.1" evidence="1"/>
<feature type="transmembrane region" description="Helical" evidence="9">
    <location>
        <begin position="462"/>
        <end position="484"/>
    </location>
</feature>
<feature type="domain" description="Protein kinase" evidence="11">
    <location>
        <begin position="625"/>
        <end position="916"/>
    </location>
</feature>
<accession>A0AAN8ID14</accession>
<dbReference type="PANTHER" id="PTHR43671">
    <property type="entry name" value="SERINE/THREONINE-PROTEIN KINASE NEK"/>
    <property type="match status" value="1"/>
</dbReference>
<evidence type="ECO:0000256" key="9">
    <source>
        <dbReference type="SAM" id="Phobius"/>
    </source>
</evidence>
<keyword evidence="2" id="KW-0723">Serine/threonine-protein kinase</keyword>
<keyword evidence="9" id="KW-0812">Transmembrane</keyword>
<keyword evidence="3" id="KW-0808">Transferase</keyword>
<dbReference type="Proteomes" id="UP001331761">
    <property type="component" value="Unassembled WGS sequence"/>
</dbReference>
<feature type="signal peptide" evidence="10">
    <location>
        <begin position="1"/>
        <end position="17"/>
    </location>
</feature>
<evidence type="ECO:0000256" key="5">
    <source>
        <dbReference type="ARBA" id="ARBA00022777"/>
    </source>
</evidence>
<evidence type="ECO:0000313" key="13">
    <source>
        <dbReference type="Proteomes" id="UP001331761"/>
    </source>
</evidence>
<dbReference type="GO" id="GO:0005524">
    <property type="term" value="F:ATP binding"/>
    <property type="evidence" value="ECO:0007669"/>
    <property type="project" value="UniProtKB-KW"/>
</dbReference>
<sequence>MMELLLILLLIIPISTSLPQVTAPAQGQCQAVCLNEYASIKEFHALDGSGYREADALNNSDFALCKLGCRSPGFTELKLKPFKRGQAVYSAIIDRDASASVAMASTQSPIQSVTLLCADRVENNGSVFWRIELDVRNDSADGMMAHWIDAVRRTNGDESTDAIIFGTWSYTSYVDFFGVVDIANSSVQFRVSSFNGSGLMGPLMSSQWYTEEQLAGGNYIQMVVGDEIWKEEMAAVRVNFKASHISSCSLVLAYNSHTGVEQQMELIMDRSRGFLLDRLAFDHPYTLRLWRVGAATTAFTSHEFRTPKCLELVHDPAFCAPPPVSEISWVWNSSESEGNRIVLSWTYGSLSQIIEEGPRVERRDSLASSMTAFPRMVHFDISVNPLLTPTQYQCQFLDVQRRVVTWTHRSVALYVPNEHCNYGIEITVVDSRNRRSTTTKVQVIRFEEKYQMLLSADGWNTGVMALSLIVLASFVTVSGALVFCRIRDRREWNTIKRSISPPLPGLAIKKASSSTGVKNKYVLKERCQMRSPNMVRLSFSDYNEAPMDSTSIVKKNNTMDTLHDGECVNVVTSTVDDTDYDTIGTPRLTHNPCQAEKCSGGCLAAAIITSPSSTVPNTLIVPHDCLIMTRRVRSAPLSLWTTKHVVWPTTGQRFSIKYSQQGVGLLRRELKILNHITVDHQNLVKWMGVGVCNDQVLSLLFEQCSGGALAFFLDDARKALSYGASFDMLTFERKVHFLAYNLHRFALNIAQALVFLHNQGCTHSHVTAENVYLALDYNDPLDIPCDQSVKLGDFCWAIVPRVKCARIQFPQSLLPPEMLSKCESSSSATDVWQYGLLLASMVTLNSAQDLTCLPSDKLLTDKIIKNYYTCLSSGIRQVEPFMSSLKSKILMCLTSNVRSRATMKKIEKEVASLDFTAPDSMTGTNSVLV</sequence>
<keyword evidence="5 12" id="KW-0418">Kinase</keyword>
<dbReference type="Gene3D" id="1.10.510.10">
    <property type="entry name" value="Transferase(Phosphotransferase) domain 1"/>
    <property type="match status" value="1"/>
</dbReference>
<keyword evidence="9" id="KW-0472">Membrane</keyword>
<evidence type="ECO:0000313" key="12">
    <source>
        <dbReference type="EMBL" id="KAK5969869.1"/>
    </source>
</evidence>
<dbReference type="PROSITE" id="PS50011">
    <property type="entry name" value="PROTEIN_KINASE_DOM"/>
    <property type="match status" value="1"/>
</dbReference>
<evidence type="ECO:0000256" key="6">
    <source>
        <dbReference type="ARBA" id="ARBA00022840"/>
    </source>
</evidence>
<organism evidence="12 13">
    <name type="scientific">Trichostrongylus colubriformis</name>
    <name type="common">Black scour worm</name>
    <dbReference type="NCBI Taxonomy" id="6319"/>
    <lineage>
        <taxon>Eukaryota</taxon>
        <taxon>Metazoa</taxon>
        <taxon>Ecdysozoa</taxon>
        <taxon>Nematoda</taxon>
        <taxon>Chromadorea</taxon>
        <taxon>Rhabditida</taxon>
        <taxon>Rhabditina</taxon>
        <taxon>Rhabditomorpha</taxon>
        <taxon>Strongyloidea</taxon>
        <taxon>Trichostrongylidae</taxon>
        <taxon>Trichostrongylus</taxon>
    </lineage>
</organism>
<keyword evidence="13" id="KW-1185">Reference proteome</keyword>
<evidence type="ECO:0000256" key="7">
    <source>
        <dbReference type="ARBA" id="ARBA00047899"/>
    </source>
</evidence>
<proteinExistence type="predicted"/>
<dbReference type="InterPro" id="IPR011009">
    <property type="entry name" value="Kinase-like_dom_sf"/>
</dbReference>
<feature type="chain" id="PRO_5042901772" description="non-specific serine/threonine protein kinase" evidence="10">
    <location>
        <begin position="18"/>
        <end position="929"/>
    </location>
</feature>
<keyword evidence="9" id="KW-1133">Transmembrane helix</keyword>
<evidence type="ECO:0000256" key="1">
    <source>
        <dbReference type="ARBA" id="ARBA00012513"/>
    </source>
</evidence>
<reference evidence="12 13" key="1">
    <citation type="submission" date="2019-10" db="EMBL/GenBank/DDBJ databases">
        <title>Assembly and Annotation for the nematode Trichostrongylus colubriformis.</title>
        <authorList>
            <person name="Martin J."/>
        </authorList>
    </citation>
    <scope>NUCLEOTIDE SEQUENCE [LARGE SCALE GENOMIC DNA]</scope>
    <source>
        <strain evidence="12">G859</strain>
        <tissue evidence="12">Whole worm</tissue>
    </source>
</reference>
<comment type="caution">
    <text evidence="12">The sequence shown here is derived from an EMBL/GenBank/DDBJ whole genome shotgun (WGS) entry which is preliminary data.</text>
</comment>
<evidence type="ECO:0000256" key="4">
    <source>
        <dbReference type="ARBA" id="ARBA00022741"/>
    </source>
</evidence>
<protein>
    <recommendedName>
        <fullName evidence="1">non-specific serine/threonine protein kinase</fullName>
        <ecNumber evidence="1">2.7.11.1</ecNumber>
    </recommendedName>
</protein>
<evidence type="ECO:0000259" key="11">
    <source>
        <dbReference type="PROSITE" id="PS50011"/>
    </source>
</evidence>
<comment type="catalytic activity">
    <reaction evidence="8">
        <text>L-seryl-[protein] + ATP = O-phospho-L-seryl-[protein] + ADP + H(+)</text>
        <dbReference type="Rhea" id="RHEA:17989"/>
        <dbReference type="Rhea" id="RHEA-COMP:9863"/>
        <dbReference type="Rhea" id="RHEA-COMP:11604"/>
        <dbReference type="ChEBI" id="CHEBI:15378"/>
        <dbReference type="ChEBI" id="CHEBI:29999"/>
        <dbReference type="ChEBI" id="CHEBI:30616"/>
        <dbReference type="ChEBI" id="CHEBI:83421"/>
        <dbReference type="ChEBI" id="CHEBI:456216"/>
        <dbReference type="EC" id="2.7.11.1"/>
    </reaction>
</comment>
<dbReference type="InterPro" id="IPR000719">
    <property type="entry name" value="Prot_kinase_dom"/>
</dbReference>
<dbReference type="EMBL" id="WIXE01019652">
    <property type="protein sequence ID" value="KAK5969869.1"/>
    <property type="molecule type" value="Genomic_DNA"/>
</dbReference>
<dbReference type="AlphaFoldDB" id="A0AAN8ID14"/>
<keyword evidence="10" id="KW-0732">Signal</keyword>
<dbReference type="InterPro" id="IPR050660">
    <property type="entry name" value="NEK_Ser/Thr_kinase"/>
</dbReference>
<dbReference type="PANTHER" id="PTHR43671:SF98">
    <property type="entry name" value="SERINE_THREONINE-PROTEIN KINASE NEK11"/>
    <property type="match status" value="1"/>
</dbReference>
<gene>
    <name evidence="12" type="ORF">GCK32_000903</name>
</gene>